<evidence type="ECO:0000256" key="1">
    <source>
        <dbReference type="ARBA" id="ARBA00001971"/>
    </source>
</evidence>
<dbReference type="InterPro" id="IPR002397">
    <property type="entry name" value="Cyt_P450_B"/>
</dbReference>
<keyword evidence="6" id="KW-0408">Iron</keyword>
<evidence type="ECO:0000256" key="5">
    <source>
        <dbReference type="ARBA" id="ARBA00023002"/>
    </source>
</evidence>
<dbReference type="EMBL" id="JAWLKA010000039">
    <property type="protein sequence ID" value="MDV6286485.1"/>
    <property type="molecule type" value="Genomic_DNA"/>
</dbReference>
<comment type="similarity">
    <text evidence="2">Belongs to the cytochrome P450 family.</text>
</comment>
<name>A0ABU4CSE2_RHOJO</name>
<evidence type="ECO:0000256" key="7">
    <source>
        <dbReference type="ARBA" id="ARBA00023033"/>
    </source>
</evidence>
<dbReference type="Pfam" id="PF00067">
    <property type="entry name" value="p450"/>
    <property type="match status" value="1"/>
</dbReference>
<dbReference type="CDD" id="cd11033">
    <property type="entry name" value="CYP142-like"/>
    <property type="match status" value="1"/>
</dbReference>
<accession>A0ABU4CSE2</accession>
<keyword evidence="3" id="KW-0349">Heme</keyword>
<dbReference type="InterPro" id="IPR001128">
    <property type="entry name" value="Cyt_P450"/>
</dbReference>
<dbReference type="InterPro" id="IPR036396">
    <property type="entry name" value="Cyt_P450_sf"/>
</dbReference>
<dbReference type="RefSeq" id="WP_317571519.1">
    <property type="nucleotide sequence ID" value="NZ_JAWLKA010000039.1"/>
</dbReference>
<keyword evidence="7" id="KW-0503">Monooxygenase</keyword>
<protein>
    <submittedName>
        <fullName evidence="8">Cytochrome P450</fullName>
    </submittedName>
</protein>
<keyword evidence="5" id="KW-0560">Oxidoreductase</keyword>
<dbReference type="Gene3D" id="1.10.630.10">
    <property type="entry name" value="Cytochrome P450"/>
    <property type="match status" value="1"/>
</dbReference>
<keyword evidence="4" id="KW-0479">Metal-binding</keyword>
<comment type="caution">
    <text evidence="8">The sequence shown here is derived from an EMBL/GenBank/DDBJ whole genome shotgun (WGS) entry which is preliminary data.</text>
</comment>
<keyword evidence="9" id="KW-1185">Reference proteome</keyword>
<evidence type="ECO:0000256" key="3">
    <source>
        <dbReference type="ARBA" id="ARBA00022617"/>
    </source>
</evidence>
<dbReference type="PANTHER" id="PTHR46696:SF4">
    <property type="entry name" value="BIOTIN BIOSYNTHESIS CYTOCHROME P450"/>
    <property type="match status" value="1"/>
</dbReference>
<evidence type="ECO:0000313" key="8">
    <source>
        <dbReference type="EMBL" id="MDV6286485.1"/>
    </source>
</evidence>
<comment type="cofactor">
    <cofactor evidence="1">
        <name>heme</name>
        <dbReference type="ChEBI" id="CHEBI:30413"/>
    </cofactor>
</comment>
<proteinExistence type="inferred from homology"/>
<dbReference type="SUPFAM" id="SSF48264">
    <property type="entry name" value="Cytochrome P450"/>
    <property type="match status" value="1"/>
</dbReference>
<dbReference type="PRINTS" id="PR00359">
    <property type="entry name" value="BP450"/>
</dbReference>
<evidence type="ECO:0000256" key="2">
    <source>
        <dbReference type="ARBA" id="ARBA00010617"/>
    </source>
</evidence>
<dbReference type="Proteomes" id="UP001185737">
    <property type="component" value="Unassembled WGS sequence"/>
</dbReference>
<sequence>MNADLSSETIDLTDPDLFSSGTPHELFARLRRESPVFWTDAPADWPASVGRGQWNITRAADIRKVSRRWETYSSARGGVMMDNRDAGGLDIIRETLLGKDGDEHACQRGILDDAFSPARVAKLEDRVRSIVNHHVETFIAGGPGDVVEGFTKKVPLNVICSLLGIPEEDREQVFAWAQSVLADGDPEMIRLYGRPEEGRRKAYEYVETLLTERERCPADDLATFFTTATVGGEPVRHEHRVGLFRQLFEAGADTTMNTMTTAIQAFTDYPEQWQILLDDRSLIPNAVEEMLRWAGVVTYFRRTATCDVELGGQTIHEGDSVIMWYASANRDDEAFDHADTFDVTRESCAHFAFGGGGRHFCVGASLARLELRIMLETLLERLPDLRVAGPMRRTRSNVVLGVTELPVTFSARLTAQ</sequence>
<evidence type="ECO:0000256" key="6">
    <source>
        <dbReference type="ARBA" id="ARBA00023004"/>
    </source>
</evidence>
<dbReference type="PANTHER" id="PTHR46696">
    <property type="entry name" value="P450, PUTATIVE (EUROFUNG)-RELATED"/>
    <property type="match status" value="1"/>
</dbReference>
<evidence type="ECO:0000256" key="4">
    <source>
        <dbReference type="ARBA" id="ARBA00022723"/>
    </source>
</evidence>
<gene>
    <name evidence="8" type="ORF">R3Q59_39060</name>
</gene>
<organism evidence="8 9">
    <name type="scientific">Rhodococcus jostii</name>
    <dbReference type="NCBI Taxonomy" id="132919"/>
    <lineage>
        <taxon>Bacteria</taxon>
        <taxon>Bacillati</taxon>
        <taxon>Actinomycetota</taxon>
        <taxon>Actinomycetes</taxon>
        <taxon>Mycobacteriales</taxon>
        <taxon>Nocardiaceae</taxon>
        <taxon>Rhodococcus</taxon>
    </lineage>
</organism>
<evidence type="ECO:0000313" key="9">
    <source>
        <dbReference type="Proteomes" id="UP001185737"/>
    </source>
</evidence>
<reference evidence="8 9" key="1">
    <citation type="submission" date="2023-10" db="EMBL/GenBank/DDBJ databases">
        <title>Development of a sustainable strategy for remediation of hydrocarbon-contaminated territories based on the waste exchange concept.</title>
        <authorList>
            <person name="Krivoruchko A."/>
        </authorList>
    </citation>
    <scope>NUCLEOTIDE SEQUENCE [LARGE SCALE GENOMIC DNA]</scope>
    <source>
        <strain evidence="8 9">IEGM 60</strain>
    </source>
</reference>